<dbReference type="AlphaFoldDB" id="A0A834NBI5"/>
<accession>A0A834NBI5</accession>
<reference evidence="1" key="1">
    <citation type="journal article" date="2020" name="G3 (Bethesda)">
        <title>High-Quality Assemblies for Three Invasive Social Wasps from the &lt;i&gt;Vespula&lt;/i&gt; Genus.</title>
        <authorList>
            <person name="Harrop T.W.R."/>
            <person name="Guhlin J."/>
            <person name="McLaughlin G.M."/>
            <person name="Permina E."/>
            <person name="Stockwell P."/>
            <person name="Gilligan J."/>
            <person name="Le Lec M.F."/>
            <person name="Gruber M.A.M."/>
            <person name="Quinn O."/>
            <person name="Lovegrove M."/>
            <person name="Duncan E.J."/>
            <person name="Remnant E.J."/>
            <person name="Van Eeckhoven J."/>
            <person name="Graham B."/>
            <person name="Knapp R.A."/>
            <person name="Langford K.W."/>
            <person name="Kronenberg Z."/>
            <person name="Press M.O."/>
            <person name="Eacker S.M."/>
            <person name="Wilson-Rankin E.E."/>
            <person name="Purcell J."/>
            <person name="Lester P.J."/>
            <person name="Dearden P.K."/>
        </authorList>
    </citation>
    <scope>NUCLEOTIDE SEQUENCE</scope>
    <source>
        <strain evidence="1">Linc-1</strain>
    </source>
</reference>
<dbReference type="EMBL" id="JACSDZ010000005">
    <property type="protein sequence ID" value="KAF7403187.1"/>
    <property type="molecule type" value="Genomic_DNA"/>
</dbReference>
<keyword evidence="2" id="KW-1185">Reference proteome</keyword>
<evidence type="ECO:0000313" key="1">
    <source>
        <dbReference type="EMBL" id="KAF7403187.1"/>
    </source>
</evidence>
<evidence type="ECO:0000313" key="2">
    <source>
        <dbReference type="Proteomes" id="UP000617340"/>
    </source>
</evidence>
<gene>
    <name evidence="1" type="ORF">HZH68_005981</name>
</gene>
<organism evidence="1 2">
    <name type="scientific">Vespula germanica</name>
    <name type="common">German yellow jacket</name>
    <name type="synonym">Paravespula germanica</name>
    <dbReference type="NCBI Taxonomy" id="30212"/>
    <lineage>
        <taxon>Eukaryota</taxon>
        <taxon>Metazoa</taxon>
        <taxon>Ecdysozoa</taxon>
        <taxon>Arthropoda</taxon>
        <taxon>Hexapoda</taxon>
        <taxon>Insecta</taxon>
        <taxon>Pterygota</taxon>
        <taxon>Neoptera</taxon>
        <taxon>Endopterygota</taxon>
        <taxon>Hymenoptera</taxon>
        <taxon>Apocrita</taxon>
        <taxon>Aculeata</taxon>
        <taxon>Vespoidea</taxon>
        <taxon>Vespidae</taxon>
        <taxon>Vespinae</taxon>
        <taxon>Vespula</taxon>
    </lineage>
</organism>
<protein>
    <submittedName>
        <fullName evidence="1">Uncharacterized protein</fullName>
    </submittedName>
</protein>
<sequence>MFWETSQSRQRFDGGESTHPVFTIHRLIRRWILPQVSLIVDLRSPKHHEIREYELRITLDMCENLDAFAKAQHFYSEHNLTHMIKERSVDIVRICHMIEECRKKLWCDRNLENVVPPLKQNDFRGKTTTVPNNDHYNRRPVDVYTIHFNQDPGTSLVIFSKDLKRKTGFLFRRYGFRNNILKINNNRTKPDQISG</sequence>
<comment type="caution">
    <text evidence="1">The sequence shown here is derived from an EMBL/GenBank/DDBJ whole genome shotgun (WGS) entry which is preliminary data.</text>
</comment>
<dbReference type="Proteomes" id="UP000617340">
    <property type="component" value="Unassembled WGS sequence"/>
</dbReference>
<proteinExistence type="predicted"/>
<name>A0A834NBI5_VESGE</name>